<dbReference type="Gene3D" id="3.40.50.12780">
    <property type="entry name" value="N-terminal domain of ligase-like"/>
    <property type="match status" value="1"/>
</dbReference>
<dbReference type="InterPro" id="IPR000873">
    <property type="entry name" value="AMP-dep_synth/lig_dom"/>
</dbReference>
<dbReference type="EC" id="6.2.1.3" evidence="4"/>
<keyword evidence="11" id="KW-1185">Reference proteome</keyword>
<comment type="caution">
    <text evidence="10">The sequence shown here is derived from an EMBL/GenBank/DDBJ whole genome shotgun (WGS) entry which is preliminary data.</text>
</comment>
<evidence type="ECO:0000256" key="2">
    <source>
        <dbReference type="ARBA" id="ARBA00005005"/>
    </source>
</evidence>
<evidence type="ECO:0000256" key="3">
    <source>
        <dbReference type="ARBA" id="ARBA00022598"/>
    </source>
</evidence>
<comment type="subcellular location">
    <subcellularLocation>
        <location evidence="1">Membrane</location>
        <topology evidence="1">Peripheral membrane protein</topology>
    </subcellularLocation>
</comment>
<feature type="domain" description="AMP-dependent synthetase/ligase" evidence="8">
    <location>
        <begin position="41"/>
        <end position="420"/>
    </location>
</feature>
<name>A0A9W6L143_9PSEU</name>
<dbReference type="Pfam" id="PF13193">
    <property type="entry name" value="AMP-binding_C"/>
    <property type="match status" value="1"/>
</dbReference>
<evidence type="ECO:0000256" key="7">
    <source>
        <dbReference type="SAM" id="MobiDB-lite"/>
    </source>
</evidence>
<dbReference type="Gene3D" id="3.30.300.30">
    <property type="match status" value="1"/>
</dbReference>
<evidence type="ECO:0000259" key="9">
    <source>
        <dbReference type="Pfam" id="PF13193"/>
    </source>
</evidence>
<feature type="region of interest" description="Disordered" evidence="7">
    <location>
        <begin position="1"/>
        <end position="28"/>
    </location>
</feature>
<dbReference type="EMBL" id="BSFQ01000006">
    <property type="protein sequence ID" value="GLL10890.1"/>
    <property type="molecule type" value="Genomic_DNA"/>
</dbReference>
<keyword evidence="3 10" id="KW-0436">Ligase</keyword>
<dbReference type="InterPro" id="IPR025110">
    <property type="entry name" value="AMP-bd_C"/>
</dbReference>
<evidence type="ECO:0000256" key="6">
    <source>
        <dbReference type="ARBA" id="ARBA00042773"/>
    </source>
</evidence>
<dbReference type="PANTHER" id="PTHR43767:SF8">
    <property type="entry name" value="LONG-CHAIN-FATTY-ACID--COA LIGASE"/>
    <property type="match status" value="1"/>
</dbReference>
<evidence type="ECO:0000313" key="10">
    <source>
        <dbReference type="EMBL" id="GLL10890.1"/>
    </source>
</evidence>
<dbReference type="InterPro" id="IPR042099">
    <property type="entry name" value="ANL_N_sf"/>
</dbReference>
<dbReference type="GO" id="GO:0016020">
    <property type="term" value="C:membrane"/>
    <property type="evidence" value="ECO:0007669"/>
    <property type="project" value="UniProtKB-SubCell"/>
</dbReference>
<dbReference type="InterPro" id="IPR045851">
    <property type="entry name" value="AMP-bd_C_sf"/>
</dbReference>
<dbReference type="PANTHER" id="PTHR43767">
    <property type="entry name" value="LONG-CHAIN-FATTY-ACID--COA LIGASE"/>
    <property type="match status" value="1"/>
</dbReference>
<proteinExistence type="predicted"/>
<dbReference type="CDD" id="cd04433">
    <property type="entry name" value="AFD_class_I"/>
    <property type="match status" value="1"/>
</dbReference>
<dbReference type="RefSeq" id="WP_081924056.1">
    <property type="nucleotide sequence ID" value="NZ_BAAAUZ010000079.1"/>
</dbReference>
<reference evidence="10" key="1">
    <citation type="journal article" date="2014" name="Int. J. Syst. Evol. Microbiol.">
        <title>Complete genome sequence of Corynebacterium casei LMG S-19264T (=DSM 44701T), isolated from a smear-ripened cheese.</title>
        <authorList>
            <consortium name="US DOE Joint Genome Institute (JGI-PGF)"/>
            <person name="Walter F."/>
            <person name="Albersmeier A."/>
            <person name="Kalinowski J."/>
            <person name="Ruckert C."/>
        </authorList>
    </citation>
    <scope>NUCLEOTIDE SEQUENCE</scope>
    <source>
        <strain evidence="10">VKM Ac-1069</strain>
    </source>
</reference>
<dbReference type="SUPFAM" id="SSF56801">
    <property type="entry name" value="Acetyl-CoA synthetase-like"/>
    <property type="match status" value="1"/>
</dbReference>
<gene>
    <name evidence="10" type="ORF">GCM10017577_20310</name>
</gene>
<reference evidence="10" key="2">
    <citation type="submission" date="2023-01" db="EMBL/GenBank/DDBJ databases">
        <authorList>
            <person name="Sun Q."/>
            <person name="Evtushenko L."/>
        </authorList>
    </citation>
    <scope>NUCLEOTIDE SEQUENCE</scope>
    <source>
        <strain evidence="10">VKM Ac-1069</strain>
    </source>
</reference>
<sequence length="561" mass="59004">MSEVASGTDEEREPLVAPHHVSALPAPGPVPRDLPDLLGRIAARDPDAVVVLDKGPAGERIPVTRGELWRRTGALAEELRTRGIGAGDCVAVWMPNWSDALAWQFAVAARGAHVIGINTRYNVEEVRHVLDRARPKLVALAHDFHGLDLLARLKEAIGDGPAPPVAVVAGPGREAPDPAVADVGGGAWVPTLADGSIDGTVPGSDPADLAVAFTTSGSTGMPKLAAHSATGVLTHAAADAATIGITEGEHVLCALPLSGVFGYQTAMAALAAGGVCVFAPVFSADAVLDDMESLRVTHVVGGDDLVLRLADAWRKGRRDLSAWRWWGVADFQGRSRELAVWARDEFGTLTSGVYGSSELFALTSHWPHDEPEPARWVGGGRVVHPGIEVRVADPVTEEVLAPGHEGELQFRGPNVVDAYLGAEVPDAFTRDGWFHSGDLGTIVDDGVFAYVCRMGDALRLHGFLVDPAEIEVRLAAHPDVHTAKVVGVPDASGATVAIGFVVPEEDRAPDPTALRAWCAEGLAKFKVPETVHVIEAMPTTSGTNGTKIRAAALREWAAAAR</sequence>
<feature type="domain" description="AMP-binding enzyme C-terminal" evidence="9">
    <location>
        <begin position="469"/>
        <end position="540"/>
    </location>
</feature>
<dbReference type="Proteomes" id="UP001143463">
    <property type="component" value="Unassembled WGS sequence"/>
</dbReference>
<evidence type="ECO:0000256" key="1">
    <source>
        <dbReference type="ARBA" id="ARBA00004170"/>
    </source>
</evidence>
<dbReference type="InterPro" id="IPR050237">
    <property type="entry name" value="ATP-dep_AMP-bd_enzyme"/>
</dbReference>
<evidence type="ECO:0000313" key="11">
    <source>
        <dbReference type="Proteomes" id="UP001143463"/>
    </source>
</evidence>
<evidence type="ECO:0000256" key="4">
    <source>
        <dbReference type="ARBA" id="ARBA00026121"/>
    </source>
</evidence>
<dbReference type="AlphaFoldDB" id="A0A9W6L143"/>
<protein>
    <recommendedName>
        <fullName evidence="5">Long-chain-fatty-acid--CoA ligase</fullName>
        <ecNumber evidence="4">6.2.1.3</ecNumber>
    </recommendedName>
    <alternativeName>
        <fullName evidence="6">Long-chain acyl-CoA synthetase</fullName>
    </alternativeName>
</protein>
<evidence type="ECO:0000256" key="5">
    <source>
        <dbReference type="ARBA" id="ARBA00039545"/>
    </source>
</evidence>
<evidence type="ECO:0000259" key="8">
    <source>
        <dbReference type="Pfam" id="PF00501"/>
    </source>
</evidence>
<dbReference type="Pfam" id="PF00501">
    <property type="entry name" value="AMP-binding"/>
    <property type="match status" value="1"/>
</dbReference>
<accession>A0A9W6L143</accession>
<organism evidence="10 11">
    <name type="scientific">Pseudonocardia halophobica</name>
    <dbReference type="NCBI Taxonomy" id="29401"/>
    <lineage>
        <taxon>Bacteria</taxon>
        <taxon>Bacillati</taxon>
        <taxon>Actinomycetota</taxon>
        <taxon>Actinomycetes</taxon>
        <taxon>Pseudonocardiales</taxon>
        <taxon>Pseudonocardiaceae</taxon>
        <taxon>Pseudonocardia</taxon>
    </lineage>
</organism>
<comment type="pathway">
    <text evidence="2">Lipid metabolism; fatty acid beta-oxidation.</text>
</comment>
<dbReference type="GO" id="GO:0004467">
    <property type="term" value="F:long-chain fatty acid-CoA ligase activity"/>
    <property type="evidence" value="ECO:0007669"/>
    <property type="project" value="UniProtKB-EC"/>
</dbReference>